<name>A0AAD6CNP3_9EURO</name>
<feature type="compositionally biased region" description="Basic residues" evidence="1">
    <location>
        <begin position="1"/>
        <end position="11"/>
    </location>
</feature>
<keyword evidence="3" id="KW-1185">Reference proteome</keyword>
<feature type="region of interest" description="Disordered" evidence="1">
    <location>
        <begin position="235"/>
        <end position="279"/>
    </location>
</feature>
<accession>A0AAD6CNP3</accession>
<dbReference type="AlphaFoldDB" id="A0AAD6CNP3"/>
<sequence>MASPKIAKRARANTAGDTHLQHVEASTNQNSVNEAPINEAPVPSPKEMIKLKAEGLAELLHKAAKAHPDVNTMVTAAINSMMEERKKRIVDFDQYSKSIWSAINVRHSSKKGSKQYDLSFDVASEVSSTISHIANQCAEFSNPRTRLNGLETLRKIGKTICLSSNDTLGHEVQKQFQSDPSLENAMHDIVSEMSPAEREVVMNGPLWQKLDELEQLANDYCVFEGLHAVMDLIQGEGGNDAGEEEESEDDEDEDEEDYDEDEYDEEDEYGVTGDEHDIC</sequence>
<comment type="caution">
    <text evidence="2">The sequence shown here is derived from an EMBL/GenBank/DDBJ whole genome shotgun (WGS) entry which is preliminary data.</text>
</comment>
<reference evidence="2 3" key="1">
    <citation type="journal article" date="2023" name="IMA Fungus">
        <title>Comparative genomic study of the Penicillium genus elucidates a diverse pangenome and 15 lateral gene transfer events.</title>
        <authorList>
            <person name="Petersen C."/>
            <person name="Sorensen T."/>
            <person name="Nielsen M.R."/>
            <person name="Sondergaard T.E."/>
            <person name="Sorensen J.L."/>
            <person name="Fitzpatrick D.A."/>
            <person name="Frisvad J.C."/>
            <person name="Nielsen K.L."/>
        </authorList>
    </citation>
    <scope>NUCLEOTIDE SEQUENCE [LARGE SCALE GENOMIC DNA]</scope>
    <source>
        <strain evidence="2 3">IBT 35679</strain>
    </source>
</reference>
<evidence type="ECO:0000313" key="3">
    <source>
        <dbReference type="Proteomes" id="UP001220324"/>
    </source>
</evidence>
<feature type="compositionally biased region" description="Acidic residues" evidence="1">
    <location>
        <begin position="241"/>
        <end position="269"/>
    </location>
</feature>
<feature type="region of interest" description="Disordered" evidence="1">
    <location>
        <begin position="1"/>
        <end position="20"/>
    </location>
</feature>
<gene>
    <name evidence="2" type="ORF">N7494_008527</name>
</gene>
<evidence type="ECO:0000256" key="1">
    <source>
        <dbReference type="SAM" id="MobiDB-lite"/>
    </source>
</evidence>
<dbReference type="EMBL" id="JAQIZZ010000007">
    <property type="protein sequence ID" value="KAJ5531975.1"/>
    <property type="molecule type" value="Genomic_DNA"/>
</dbReference>
<organism evidence="2 3">
    <name type="scientific">Penicillium frequentans</name>
    <dbReference type="NCBI Taxonomy" id="3151616"/>
    <lineage>
        <taxon>Eukaryota</taxon>
        <taxon>Fungi</taxon>
        <taxon>Dikarya</taxon>
        <taxon>Ascomycota</taxon>
        <taxon>Pezizomycotina</taxon>
        <taxon>Eurotiomycetes</taxon>
        <taxon>Eurotiomycetidae</taxon>
        <taxon>Eurotiales</taxon>
        <taxon>Aspergillaceae</taxon>
        <taxon>Penicillium</taxon>
    </lineage>
</organism>
<protein>
    <submittedName>
        <fullName evidence="2">Uncharacterized protein</fullName>
    </submittedName>
</protein>
<evidence type="ECO:0000313" key="2">
    <source>
        <dbReference type="EMBL" id="KAJ5531975.1"/>
    </source>
</evidence>
<proteinExistence type="predicted"/>
<dbReference type="Proteomes" id="UP001220324">
    <property type="component" value="Unassembled WGS sequence"/>
</dbReference>